<dbReference type="EMBL" id="JARKIE010000126">
    <property type="protein sequence ID" value="KAJ7679903.1"/>
    <property type="molecule type" value="Genomic_DNA"/>
</dbReference>
<feature type="region of interest" description="Disordered" evidence="1">
    <location>
        <begin position="1"/>
        <end position="20"/>
    </location>
</feature>
<reference evidence="2" key="1">
    <citation type="submission" date="2023-03" db="EMBL/GenBank/DDBJ databases">
        <title>Massive genome expansion in bonnet fungi (Mycena s.s.) driven by repeated elements and novel gene families across ecological guilds.</title>
        <authorList>
            <consortium name="Lawrence Berkeley National Laboratory"/>
            <person name="Harder C.B."/>
            <person name="Miyauchi S."/>
            <person name="Viragh M."/>
            <person name="Kuo A."/>
            <person name="Thoen E."/>
            <person name="Andreopoulos B."/>
            <person name="Lu D."/>
            <person name="Skrede I."/>
            <person name="Drula E."/>
            <person name="Henrissat B."/>
            <person name="Morin E."/>
            <person name="Kohler A."/>
            <person name="Barry K."/>
            <person name="LaButti K."/>
            <person name="Morin E."/>
            <person name="Salamov A."/>
            <person name="Lipzen A."/>
            <person name="Mereny Z."/>
            <person name="Hegedus B."/>
            <person name="Baldrian P."/>
            <person name="Stursova M."/>
            <person name="Weitz H."/>
            <person name="Taylor A."/>
            <person name="Grigoriev I.V."/>
            <person name="Nagy L.G."/>
            <person name="Martin F."/>
            <person name="Kauserud H."/>
        </authorList>
    </citation>
    <scope>NUCLEOTIDE SEQUENCE</scope>
    <source>
        <strain evidence="2">CBHHK067</strain>
    </source>
</reference>
<sequence>MSQHRSAVSASPAPAPALVSSSPPPVMPAMMPPSASLVPSVAATTPPSASLVSSVTTAVPLSASLVSSVTTATPRSAYLFLSEAAAMPPSASPTTPVAAPAVRTSTVPGMRALHTVLTLATPTAPALNKLVPSVLALRLPTLDTTAAAPTPPSYPDPSAKMHMPPFFRISSISLVASSFVLTILVVSKPGGSGLSALVDHTKLYQNAISVIQH</sequence>
<keyword evidence="3" id="KW-1185">Reference proteome</keyword>
<name>A0AAD7D5C8_MYCRO</name>
<proteinExistence type="predicted"/>
<evidence type="ECO:0000313" key="2">
    <source>
        <dbReference type="EMBL" id="KAJ7679903.1"/>
    </source>
</evidence>
<comment type="caution">
    <text evidence="2">The sequence shown here is derived from an EMBL/GenBank/DDBJ whole genome shotgun (WGS) entry which is preliminary data.</text>
</comment>
<dbReference type="Proteomes" id="UP001221757">
    <property type="component" value="Unassembled WGS sequence"/>
</dbReference>
<dbReference type="AlphaFoldDB" id="A0AAD7D5C8"/>
<gene>
    <name evidence="2" type="ORF">B0H17DRAFT_1206299</name>
</gene>
<evidence type="ECO:0000313" key="3">
    <source>
        <dbReference type="Proteomes" id="UP001221757"/>
    </source>
</evidence>
<accession>A0AAD7D5C8</accession>
<protein>
    <submittedName>
        <fullName evidence="2">Uncharacterized protein</fullName>
    </submittedName>
</protein>
<evidence type="ECO:0000256" key="1">
    <source>
        <dbReference type="SAM" id="MobiDB-lite"/>
    </source>
</evidence>
<organism evidence="2 3">
    <name type="scientific">Mycena rosella</name>
    <name type="common">Pink bonnet</name>
    <name type="synonym">Agaricus rosellus</name>
    <dbReference type="NCBI Taxonomy" id="1033263"/>
    <lineage>
        <taxon>Eukaryota</taxon>
        <taxon>Fungi</taxon>
        <taxon>Dikarya</taxon>
        <taxon>Basidiomycota</taxon>
        <taxon>Agaricomycotina</taxon>
        <taxon>Agaricomycetes</taxon>
        <taxon>Agaricomycetidae</taxon>
        <taxon>Agaricales</taxon>
        <taxon>Marasmiineae</taxon>
        <taxon>Mycenaceae</taxon>
        <taxon>Mycena</taxon>
    </lineage>
</organism>